<comment type="caution">
    <text evidence="13">The sequence shown here is derived from an EMBL/GenBank/DDBJ whole genome shotgun (WGS) entry which is preliminary data.</text>
</comment>
<dbReference type="Gene3D" id="1.10.40.60">
    <property type="entry name" value="EpsJ-like"/>
    <property type="match status" value="1"/>
</dbReference>
<reference evidence="14" key="1">
    <citation type="journal article" date="2021" name="ISME J.">
        <title>Evolutionary origin and ecological implication of a unique nif island in free-living Bradyrhizobium lineages.</title>
        <authorList>
            <person name="Tao J."/>
        </authorList>
    </citation>
    <scope>NUCLEOTIDE SEQUENCE [LARGE SCALE GENOMIC DNA]</scope>
    <source>
        <strain evidence="14">SZCCT0434</strain>
    </source>
</reference>
<keyword evidence="5" id="KW-0997">Cell inner membrane</keyword>
<organism evidence="13 14">
    <name type="scientific">Bradyrhizobium jicamae</name>
    <dbReference type="NCBI Taxonomy" id="280332"/>
    <lineage>
        <taxon>Bacteria</taxon>
        <taxon>Pseudomonadati</taxon>
        <taxon>Pseudomonadota</taxon>
        <taxon>Alphaproteobacteria</taxon>
        <taxon>Hyphomicrobiales</taxon>
        <taxon>Nitrobacteraceae</taxon>
        <taxon>Bradyrhizobium</taxon>
    </lineage>
</organism>
<keyword evidence="8 11" id="KW-1133">Transmembrane helix</keyword>
<evidence type="ECO:0000256" key="9">
    <source>
        <dbReference type="ARBA" id="ARBA00023136"/>
    </source>
</evidence>
<dbReference type="InterPro" id="IPR049031">
    <property type="entry name" value="T2SSK_SAM-like_1st"/>
</dbReference>
<evidence type="ECO:0000256" key="1">
    <source>
        <dbReference type="ARBA" id="ARBA00004533"/>
    </source>
</evidence>
<evidence type="ECO:0000256" key="6">
    <source>
        <dbReference type="ARBA" id="ARBA00022692"/>
    </source>
</evidence>
<evidence type="ECO:0000259" key="12">
    <source>
        <dbReference type="Pfam" id="PF21687"/>
    </source>
</evidence>
<dbReference type="InterPro" id="IPR038072">
    <property type="entry name" value="GspK_central_sf"/>
</dbReference>
<feature type="region of interest" description="Disordered" evidence="10">
    <location>
        <begin position="1"/>
        <end position="30"/>
    </location>
</feature>
<evidence type="ECO:0000256" key="7">
    <source>
        <dbReference type="ARBA" id="ARBA00022927"/>
    </source>
</evidence>
<dbReference type="Pfam" id="PF21687">
    <property type="entry name" value="T2SSK_1st"/>
    <property type="match status" value="1"/>
</dbReference>
<keyword evidence="14" id="KW-1185">Reference proteome</keyword>
<feature type="domain" description="T2SS protein K first SAM-like" evidence="12">
    <location>
        <begin position="131"/>
        <end position="216"/>
    </location>
</feature>
<evidence type="ECO:0000256" key="3">
    <source>
        <dbReference type="ARBA" id="ARBA00022448"/>
    </source>
</evidence>
<evidence type="ECO:0000256" key="11">
    <source>
        <dbReference type="SAM" id="Phobius"/>
    </source>
</evidence>
<keyword evidence="9 11" id="KW-0472">Membrane</keyword>
<dbReference type="PANTHER" id="PTHR38831">
    <property type="entry name" value="TYPE II SECRETION SYSTEM PROTEIN K"/>
    <property type="match status" value="1"/>
</dbReference>
<comment type="similarity">
    <text evidence="2">Belongs to the GSP K family.</text>
</comment>
<comment type="subcellular location">
    <subcellularLocation>
        <location evidence="1">Cell inner membrane</location>
    </subcellularLocation>
</comment>
<evidence type="ECO:0000313" key="13">
    <source>
        <dbReference type="EMBL" id="MBR0798245.1"/>
    </source>
</evidence>
<name>A0ABS5FN74_9BRAD</name>
<evidence type="ECO:0000256" key="10">
    <source>
        <dbReference type="SAM" id="MobiDB-lite"/>
    </source>
</evidence>
<dbReference type="PANTHER" id="PTHR38831:SF2">
    <property type="entry name" value="TYPE II SECRETION SYSTEM PROTEIN K"/>
    <property type="match status" value="1"/>
</dbReference>
<keyword evidence="3" id="KW-0813">Transport</keyword>
<dbReference type="RefSeq" id="WP_212493655.1">
    <property type="nucleotide sequence ID" value="NZ_JAFCJH010000025.1"/>
</dbReference>
<feature type="transmembrane region" description="Helical" evidence="11">
    <location>
        <begin position="36"/>
        <end position="59"/>
    </location>
</feature>
<evidence type="ECO:0000313" key="14">
    <source>
        <dbReference type="Proteomes" id="UP001315278"/>
    </source>
</evidence>
<keyword evidence="7" id="KW-0653">Protein transport</keyword>
<evidence type="ECO:0000256" key="8">
    <source>
        <dbReference type="ARBA" id="ARBA00022989"/>
    </source>
</evidence>
<evidence type="ECO:0000256" key="2">
    <source>
        <dbReference type="ARBA" id="ARBA00007246"/>
    </source>
</evidence>
<protein>
    <submittedName>
        <fullName evidence="13">General secretion pathway protein GspK</fullName>
    </submittedName>
</protein>
<sequence>MTAGEAKAFSSEADTGSRDESASRPKSGRPSRAQRGFIVVAVLWILAALTALVLIYLTYVTNTAVVVAGSIERIQAEAMDTAALELTALKLSGYNEATRPSSGTFNARVGPGRVFVTFCSEAARIDLNIASKALLAGLMTGLGVNPSDAADYADRIIAWRSTTEAGDNDPETVFYKTSGATYAPRHAPFPAPEELWLVRGIPPEVIERMLPFVTVFSNVAQVNVADAAPQVLAALPNMTPETLQSVLSQRSDPTLDRRALIGMTGGEGVTLASSRAYRVTIDAALGDGQRRGSEVVILLLDSGDEPYRILSWRNNSDGSTDPQRVSSR</sequence>
<keyword evidence="6 11" id="KW-0812">Transmembrane</keyword>
<evidence type="ECO:0000256" key="4">
    <source>
        <dbReference type="ARBA" id="ARBA00022475"/>
    </source>
</evidence>
<dbReference type="InterPro" id="IPR005628">
    <property type="entry name" value="GspK"/>
</dbReference>
<keyword evidence="4" id="KW-1003">Cell membrane</keyword>
<dbReference type="Proteomes" id="UP001315278">
    <property type="component" value="Unassembled WGS sequence"/>
</dbReference>
<evidence type="ECO:0000256" key="5">
    <source>
        <dbReference type="ARBA" id="ARBA00022519"/>
    </source>
</evidence>
<accession>A0ABS5FN74</accession>
<dbReference type="SUPFAM" id="SSF158544">
    <property type="entry name" value="GspK insert domain-like"/>
    <property type="match status" value="1"/>
</dbReference>
<dbReference type="EMBL" id="JAFCJH010000025">
    <property type="protein sequence ID" value="MBR0798245.1"/>
    <property type="molecule type" value="Genomic_DNA"/>
</dbReference>
<proteinExistence type="inferred from homology"/>
<gene>
    <name evidence="13" type="ORF">JQ615_22920</name>
</gene>